<dbReference type="AlphaFoldDB" id="A0A1T1ANC5"/>
<organism evidence="2 3">
    <name type="scientific">Rhodoferax fermentans</name>
    <dbReference type="NCBI Taxonomy" id="28066"/>
    <lineage>
        <taxon>Bacteria</taxon>
        <taxon>Pseudomonadati</taxon>
        <taxon>Pseudomonadota</taxon>
        <taxon>Betaproteobacteria</taxon>
        <taxon>Burkholderiales</taxon>
        <taxon>Comamonadaceae</taxon>
        <taxon>Rhodoferax</taxon>
    </lineage>
</organism>
<proteinExistence type="predicted"/>
<protein>
    <submittedName>
        <fullName evidence="2">Uncharacterized protein</fullName>
    </submittedName>
</protein>
<sequence length="135" mass="14701">MVFAVFGVHAQGVVLPSDTAVHEPAEVIPAAVKAFSGRWEGKWDERMPHVLVVEEIKSATEATVLYAWQAPPAANAWNAGWARFTATIDGNILRVPLSEGKKAWYELQADGSLKASYTRPNSSSQSNAVLRKVQP</sequence>
<dbReference type="STRING" id="28066.RF819_01140"/>
<keyword evidence="3" id="KW-1185">Reference proteome</keyword>
<evidence type="ECO:0000313" key="3">
    <source>
        <dbReference type="Proteomes" id="UP000190750"/>
    </source>
</evidence>
<evidence type="ECO:0000313" key="2">
    <source>
        <dbReference type="EMBL" id="OOV05495.1"/>
    </source>
</evidence>
<gene>
    <name evidence="2" type="ORF">RF819_01140</name>
</gene>
<reference evidence="2 3" key="1">
    <citation type="submission" date="2017-01" db="EMBL/GenBank/DDBJ databases">
        <title>Genome sequencing of Rhodoferax fermentans JCM 7819.</title>
        <authorList>
            <person name="Kim Y.J."/>
            <person name="Farh M.E.-A."/>
            <person name="Yang D.-C."/>
        </authorList>
    </citation>
    <scope>NUCLEOTIDE SEQUENCE [LARGE SCALE GENOMIC DNA]</scope>
    <source>
        <strain evidence="2 3">JCM 7819</strain>
    </source>
</reference>
<evidence type="ECO:0000256" key="1">
    <source>
        <dbReference type="SAM" id="MobiDB-lite"/>
    </source>
</evidence>
<accession>A0A1T1ANC5</accession>
<dbReference type="Proteomes" id="UP000190750">
    <property type="component" value="Unassembled WGS sequence"/>
</dbReference>
<name>A0A1T1ANC5_RHOFE</name>
<dbReference type="EMBL" id="MTJN01000002">
    <property type="protein sequence ID" value="OOV05495.1"/>
    <property type="molecule type" value="Genomic_DNA"/>
</dbReference>
<comment type="caution">
    <text evidence="2">The sequence shown here is derived from an EMBL/GenBank/DDBJ whole genome shotgun (WGS) entry which is preliminary data.</text>
</comment>
<feature type="region of interest" description="Disordered" evidence="1">
    <location>
        <begin position="116"/>
        <end position="135"/>
    </location>
</feature>
<feature type="compositionally biased region" description="Polar residues" evidence="1">
    <location>
        <begin position="118"/>
        <end position="128"/>
    </location>
</feature>